<reference evidence="2" key="1">
    <citation type="journal article" date="2013" name="Lancet">
        <title>First case of E anophelis outbreak in an intensive-care unit.</title>
        <authorList>
            <person name="Teo J."/>
            <person name="Tan S.Y."/>
            <person name="Tay M."/>
            <person name="Ding Y."/>
            <person name="Kjelleberg S."/>
            <person name="Givskov M."/>
            <person name="Lin R.T."/>
            <person name="Yang L."/>
        </authorList>
    </citation>
    <scope>NUCLEOTIDE SEQUENCE [LARGE SCALE GENOMIC DNA]</scope>
    <source>
        <strain evidence="2">NUHP1</strain>
    </source>
</reference>
<dbReference type="EMBL" id="CP007547">
    <property type="protein sequence ID" value="AIL46693.1"/>
    <property type="molecule type" value="Genomic_DNA"/>
</dbReference>
<evidence type="ECO:0008006" key="4">
    <source>
        <dbReference type="Google" id="ProtNLM"/>
    </source>
</evidence>
<feature type="transmembrane region" description="Helical" evidence="1">
    <location>
        <begin position="67"/>
        <end position="84"/>
    </location>
</feature>
<feature type="transmembrane region" description="Helical" evidence="1">
    <location>
        <begin position="42"/>
        <end position="61"/>
    </location>
</feature>
<dbReference type="AlphaFoldDB" id="A0A077EJK3"/>
<dbReference type="RefSeq" id="WP_024565769.1">
    <property type="nucleotide sequence ID" value="NZ_CP007547.1"/>
</dbReference>
<feature type="transmembrane region" description="Helical" evidence="1">
    <location>
        <begin position="178"/>
        <end position="197"/>
    </location>
</feature>
<evidence type="ECO:0000313" key="2">
    <source>
        <dbReference type="EMBL" id="AIL46693.1"/>
    </source>
</evidence>
<organism evidence="2 3">
    <name type="scientific">Elizabethkingia anophelis NUHP1</name>
    <dbReference type="NCBI Taxonomy" id="1338011"/>
    <lineage>
        <taxon>Bacteria</taxon>
        <taxon>Pseudomonadati</taxon>
        <taxon>Bacteroidota</taxon>
        <taxon>Flavobacteriia</taxon>
        <taxon>Flavobacteriales</taxon>
        <taxon>Weeksellaceae</taxon>
        <taxon>Elizabethkingia</taxon>
    </lineage>
</organism>
<sequence length="336" mass="39481">MKTGNSYFSRTLQGIYEKISFWGIDHNASEIEKDFTILINQYLALLTLIFFSHGIAIYTFIGLTVDSLFLLSISLLFAFSYVIKEYRKNKYVILITFVLLNLIITYYSSFCGVESCVFLFYFPLLLAIPFFLNYPENKVEIIIISIIILGSLYISAINNFSLIPQSDLVLKYHYQNKLLIMNITFSLLIFRITYYFVGEKKREDYMLVDFNVTKDQYIKDLQVKIEYLEGQHKKEKLSESDISEIIRLAQTNDSIFIERFDLYFPNFFNIIRSVSKSPLTMSDLYLCAMLKLNFNNKQIALYSNSTVKSIESKKYRLRKKIEIPDDQDFTIWITSI</sequence>
<dbReference type="InterPro" id="IPR016032">
    <property type="entry name" value="Sig_transdc_resp-reg_C-effctor"/>
</dbReference>
<name>A0A077EJK3_9FLAO</name>
<dbReference type="SUPFAM" id="SSF46894">
    <property type="entry name" value="C-terminal effector domain of the bipartite response regulators"/>
    <property type="match status" value="1"/>
</dbReference>
<dbReference type="GO" id="GO:0006355">
    <property type="term" value="P:regulation of DNA-templated transcription"/>
    <property type="evidence" value="ECO:0007669"/>
    <property type="project" value="InterPro"/>
</dbReference>
<evidence type="ECO:0000256" key="1">
    <source>
        <dbReference type="SAM" id="Phobius"/>
    </source>
</evidence>
<proteinExistence type="predicted"/>
<evidence type="ECO:0000313" key="3">
    <source>
        <dbReference type="Proteomes" id="UP000028933"/>
    </source>
</evidence>
<dbReference type="HOGENOM" id="CLU_841177_0_0_10"/>
<feature type="transmembrane region" description="Helical" evidence="1">
    <location>
        <begin position="91"/>
        <end position="110"/>
    </location>
</feature>
<keyword evidence="1" id="KW-0812">Transmembrane</keyword>
<keyword evidence="1" id="KW-0472">Membrane</keyword>
<dbReference type="GO" id="GO:0003677">
    <property type="term" value="F:DNA binding"/>
    <property type="evidence" value="ECO:0007669"/>
    <property type="project" value="InterPro"/>
</dbReference>
<feature type="transmembrane region" description="Helical" evidence="1">
    <location>
        <begin position="116"/>
        <end position="134"/>
    </location>
</feature>
<dbReference type="Proteomes" id="UP000028933">
    <property type="component" value="Chromosome"/>
</dbReference>
<keyword evidence="1" id="KW-1133">Transmembrane helix</keyword>
<dbReference type="STRING" id="1338011.BD94_2918"/>
<protein>
    <recommendedName>
        <fullName evidence="4">Two component regulator three Y domain-containing protein</fullName>
    </recommendedName>
</protein>
<feature type="transmembrane region" description="Helical" evidence="1">
    <location>
        <begin position="141"/>
        <end position="158"/>
    </location>
</feature>
<gene>
    <name evidence="2" type="ORF">BD94_2918</name>
</gene>
<reference evidence="2" key="2">
    <citation type="journal article" date="2015" name="Genome Biol. Evol.">
        <title>Complete Genome Sequence and Transcriptomic Analysis of the Novel Pathogen Elizabethkingia anophelis in Response to Oxidative Stress.</title>
        <authorList>
            <person name="Li Y."/>
            <person name="Liu Y."/>
            <person name="Chew S.C."/>
            <person name="Tay M."/>
            <person name="Salido M.M."/>
            <person name="Teo J."/>
            <person name="Lauro F.M."/>
            <person name="Givskov M."/>
            <person name="Yang L."/>
        </authorList>
    </citation>
    <scope>NUCLEOTIDE SEQUENCE</scope>
    <source>
        <strain evidence="2">NUHP1</strain>
    </source>
</reference>
<accession>A0A077EJK3</accession>
<dbReference type="eggNOG" id="COG2197">
    <property type="taxonomic scope" value="Bacteria"/>
</dbReference>
<dbReference type="KEGG" id="eao:BD94_2918"/>